<evidence type="ECO:0000259" key="12">
    <source>
        <dbReference type="Pfam" id="PF00408"/>
    </source>
</evidence>
<keyword evidence="17" id="KW-1185">Reference proteome</keyword>
<comment type="catalytic activity">
    <reaction evidence="6 9 11">
        <text>alpha-D-glucosamine 1-phosphate = D-glucosamine 6-phosphate</text>
        <dbReference type="Rhea" id="RHEA:23424"/>
        <dbReference type="ChEBI" id="CHEBI:58516"/>
        <dbReference type="ChEBI" id="CHEBI:58725"/>
        <dbReference type="EC" id="5.4.2.10"/>
    </reaction>
</comment>
<reference evidence="16" key="2">
    <citation type="submission" date="2013-08" db="EMBL/GenBank/DDBJ databases">
        <title>Draft genome sequence of Anaerofustis stercorihominis (DSM 17244).</title>
        <authorList>
            <person name="Sudarsanam P."/>
            <person name="Ley R."/>
            <person name="Guruge J."/>
            <person name="Turnbaugh P.J."/>
            <person name="Mahowald M."/>
            <person name="Liep D."/>
            <person name="Gordon J."/>
        </authorList>
    </citation>
    <scope>NUCLEOTIDE SEQUENCE</scope>
    <source>
        <strain evidence="16">DSM 17244</strain>
    </source>
</reference>
<evidence type="ECO:0000256" key="1">
    <source>
        <dbReference type="ARBA" id="ARBA00010231"/>
    </source>
</evidence>
<comment type="function">
    <text evidence="9 11">Catalyzes the conversion of glucosamine-6-phosphate to glucosamine-1-phosphate.</text>
</comment>
<dbReference type="GeneID" id="98000616"/>
<dbReference type="Pfam" id="PF02878">
    <property type="entry name" value="PGM_PMM_I"/>
    <property type="match status" value="1"/>
</dbReference>
<evidence type="ECO:0000313" key="17">
    <source>
        <dbReference type="Proteomes" id="UP000005178"/>
    </source>
</evidence>
<dbReference type="GO" id="GO:0006048">
    <property type="term" value="P:UDP-N-acetylglucosamine biosynthetic process"/>
    <property type="evidence" value="ECO:0007669"/>
    <property type="project" value="TreeGrafter"/>
</dbReference>
<evidence type="ECO:0000256" key="2">
    <source>
        <dbReference type="ARBA" id="ARBA00022553"/>
    </source>
</evidence>
<dbReference type="HOGENOM" id="CLU_016950_7_0_9"/>
<evidence type="ECO:0000259" key="14">
    <source>
        <dbReference type="Pfam" id="PF02879"/>
    </source>
</evidence>
<dbReference type="OrthoDB" id="9806956at2"/>
<dbReference type="InterPro" id="IPR005845">
    <property type="entry name" value="A-D-PHexomutase_a/b/a-II"/>
</dbReference>
<dbReference type="Pfam" id="PF02879">
    <property type="entry name" value="PGM_PMM_II"/>
    <property type="match status" value="1"/>
</dbReference>
<evidence type="ECO:0000259" key="13">
    <source>
        <dbReference type="Pfam" id="PF02878"/>
    </source>
</evidence>
<dbReference type="CDD" id="cd05802">
    <property type="entry name" value="GlmM"/>
    <property type="match status" value="1"/>
</dbReference>
<dbReference type="FunFam" id="3.40.120.10:FF:000002">
    <property type="entry name" value="Phosphoglucosamine mutase"/>
    <property type="match status" value="1"/>
</dbReference>
<evidence type="ECO:0000256" key="5">
    <source>
        <dbReference type="ARBA" id="ARBA00023235"/>
    </source>
</evidence>
<feature type="binding site" evidence="9">
    <location>
        <position position="241"/>
    </location>
    <ligand>
        <name>Mg(2+)</name>
        <dbReference type="ChEBI" id="CHEBI:18420"/>
    </ligand>
</feature>
<evidence type="ECO:0000313" key="16">
    <source>
        <dbReference type="EMBL" id="EDS71833.1"/>
    </source>
</evidence>
<name>B1CC36_9FIRM</name>
<dbReference type="GO" id="GO:0008966">
    <property type="term" value="F:phosphoglucosamine mutase activity"/>
    <property type="evidence" value="ECO:0007669"/>
    <property type="project" value="UniProtKB-UniRule"/>
</dbReference>
<dbReference type="InterPro" id="IPR016055">
    <property type="entry name" value="A-D-PHexomutase_a/b/a-I/II/III"/>
</dbReference>
<dbReference type="InterPro" id="IPR005843">
    <property type="entry name" value="A-D-PHexomutase_C"/>
</dbReference>
<dbReference type="eggNOG" id="COG1109">
    <property type="taxonomic scope" value="Bacteria"/>
</dbReference>
<dbReference type="InterPro" id="IPR036900">
    <property type="entry name" value="A-D-PHexomutase_C_sf"/>
</dbReference>
<feature type="domain" description="Alpha-D-phosphohexomutase C-terminal" evidence="12">
    <location>
        <begin position="374"/>
        <end position="435"/>
    </location>
</feature>
<evidence type="ECO:0000256" key="7">
    <source>
        <dbReference type="ARBA" id="ARBA00066330"/>
    </source>
</evidence>
<gene>
    <name evidence="9 16" type="primary">glmM</name>
    <name evidence="16" type="ORF">ANASTE_01536</name>
</gene>
<dbReference type="InterPro" id="IPR050060">
    <property type="entry name" value="Phosphoglucosamine_mutase"/>
</dbReference>
<dbReference type="GO" id="GO:0005829">
    <property type="term" value="C:cytosol"/>
    <property type="evidence" value="ECO:0007669"/>
    <property type="project" value="TreeGrafter"/>
</dbReference>
<dbReference type="GO" id="GO:0005975">
    <property type="term" value="P:carbohydrate metabolic process"/>
    <property type="evidence" value="ECO:0007669"/>
    <property type="project" value="InterPro"/>
</dbReference>
<evidence type="ECO:0000256" key="8">
    <source>
        <dbReference type="ARBA" id="ARBA00068193"/>
    </source>
</evidence>
<dbReference type="SUPFAM" id="SSF53738">
    <property type="entry name" value="Phosphoglucomutase, first 3 domains"/>
    <property type="match status" value="3"/>
</dbReference>
<dbReference type="InterPro" id="IPR005844">
    <property type="entry name" value="A-D-PHexomutase_a/b/a-I"/>
</dbReference>
<dbReference type="Gene3D" id="3.30.310.50">
    <property type="entry name" value="Alpha-D-phosphohexomutase, C-terminal domain"/>
    <property type="match status" value="1"/>
</dbReference>
<keyword evidence="4 9" id="KW-0460">Magnesium</keyword>
<dbReference type="FunFam" id="3.30.310.50:FF:000001">
    <property type="entry name" value="Phosphoglucosamine mutase"/>
    <property type="match status" value="1"/>
</dbReference>
<evidence type="ECO:0000256" key="10">
    <source>
        <dbReference type="RuleBase" id="RU004326"/>
    </source>
</evidence>
<evidence type="ECO:0000259" key="15">
    <source>
        <dbReference type="Pfam" id="PF02880"/>
    </source>
</evidence>
<evidence type="ECO:0000256" key="3">
    <source>
        <dbReference type="ARBA" id="ARBA00022723"/>
    </source>
</evidence>
<dbReference type="HAMAP" id="MF_01554_B">
    <property type="entry name" value="GlmM_B"/>
    <property type="match status" value="1"/>
</dbReference>
<feature type="modified residue" description="Phosphoserine" evidence="9">
    <location>
        <position position="101"/>
    </location>
</feature>
<comment type="caution">
    <text evidence="16">The sequence shown here is derived from an EMBL/GenBank/DDBJ whole genome shotgun (WGS) entry which is preliminary data.</text>
</comment>
<dbReference type="FunFam" id="3.40.120.10:FF:000001">
    <property type="entry name" value="Phosphoglucosamine mutase"/>
    <property type="match status" value="1"/>
</dbReference>
<dbReference type="EMBL" id="ABIL02000006">
    <property type="protein sequence ID" value="EDS71833.1"/>
    <property type="molecule type" value="Genomic_DNA"/>
</dbReference>
<proteinExistence type="inferred from homology"/>
<dbReference type="AlphaFoldDB" id="B1CC36"/>
<dbReference type="Gene3D" id="3.40.120.10">
    <property type="entry name" value="Alpha-D-Glucose-1,6-Bisphosphate, subunit A, domain 3"/>
    <property type="match status" value="3"/>
</dbReference>
<dbReference type="Proteomes" id="UP000005178">
    <property type="component" value="Unassembled WGS sequence"/>
</dbReference>
<evidence type="ECO:0000256" key="9">
    <source>
        <dbReference type="HAMAP-Rule" id="MF_01554"/>
    </source>
</evidence>
<feature type="binding site" evidence="9">
    <location>
        <position position="243"/>
    </location>
    <ligand>
        <name>Mg(2+)</name>
        <dbReference type="ChEBI" id="CHEBI:18420"/>
    </ligand>
</feature>
<feature type="domain" description="Alpha-D-phosphohexomutase alpha/beta/alpha" evidence="15">
    <location>
        <begin position="258"/>
        <end position="367"/>
    </location>
</feature>
<dbReference type="Pfam" id="PF02880">
    <property type="entry name" value="PGM_PMM_III"/>
    <property type="match status" value="1"/>
</dbReference>
<evidence type="ECO:0000256" key="6">
    <source>
        <dbReference type="ARBA" id="ARBA00050364"/>
    </source>
</evidence>
<dbReference type="PRINTS" id="PR00509">
    <property type="entry name" value="PGMPMM"/>
</dbReference>
<accession>B1CC36</accession>
<dbReference type="PROSITE" id="PS00710">
    <property type="entry name" value="PGM_PMM"/>
    <property type="match status" value="1"/>
</dbReference>
<feature type="domain" description="Alpha-D-phosphohexomutase alpha/beta/alpha" evidence="13">
    <location>
        <begin position="3"/>
        <end position="134"/>
    </location>
</feature>
<dbReference type="EC" id="5.4.2.10" evidence="7 9"/>
<feature type="binding site" evidence="9">
    <location>
        <position position="245"/>
    </location>
    <ligand>
        <name>Mg(2+)</name>
        <dbReference type="ChEBI" id="CHEBI:18420"/>
    </ligand>
</feature>
<comment type="PTM">
    <text evidence="9">Activated by phosphorylation.</text>
</comment>
<evidence type="ECO:0000256" key="11">
    <source>
        <dbReference type="RuleBase" id="RU004327"/>
    </source>
</evidence>
<feature type="binding site" description="via phosphate group" evidence="9">
    <location>
        <position position="101"/>
    </location>
    <ligand>
        <name>Mg(2+)</name>
        <dbReference type="ChEBI" id="CHEBI:18420"/>
    </ligand>
</feature>
<dbReference type="Pfam" id="PF00408">
    <property type="entry name" value="PGM_PMM_IV"/>
    <property type="match status" value="1"/>
</dbReference>
<dbReference type="GO" id="GO:0009252">
    <property type="term" value="P:peptidoglycan biosynthetic process"/>
    <property type="evidence" value="ECO:0007669"/>
    <property type="project" value="TreeGrafter"/>
</dbReference>
<feature type="domain" description="Alpha-D-phosphohexomutase alpha/beta/alpha" evidence="14">
    <location>
        <begin position="158"/>
        <end position="254"/>
    </location>
</feature>
<dbReference type="InterPro" id="IPR006352">
    <property type="entry name" value="GlmM_bact"/>
</dbReference>
<protein>
    <recommendedName>
        <fullName evidence="8 9">Phosphoglucosamine mutase</fullName>
        <ecNumber evidence="7 9">5.4.2.10</ecNumber>
    </recommendedName>
</protein>
<dbReference type="RefSeq" id="WP_007050303.1">
    <property type="nucleotide sequence ID" value="NZ_DS560019.1"/>
</dbReference>
<comment type="cofactor">
    <cofactor evidence="9">
        <name>Mg(2+)</name>
        <dbReference type="ChEBI" id="CHEBI:18420"/>
    </cofactor>
    <text evidence="9">Binds 1 Mg(2+) ion per subunit.</text>
</comment>
<dbReference type="PANTHER" id="PTHR42946:SF1">
    <property type="entry name" value="PHOSPHOGLUCOMUTASE (ALPHA-D-GLUCOSE-1,6-BISPHOSPHATE-DEPENDENT)"/>
    <property type="match status" value="1"/>
</dbReference>
<dbReference type="STRING" id="445971.ANASTE_01536"/>
<comment type="similarity">
    <text evidence="1 9 10">Belongs to the phosphohexose mutase family.</text>
</comment>
<evidence type="ECO:0000256" key="4">
    <source>
        <dbReference type="ARBA" id="ARBA00022842"/>
    </source>
</evidence>
<keyword evidence="3 9" id="KW-0479">Metal-binding</keyword>
<sequence>MGRLFGTDGVRGVANTQLTSKLAHKIGYAATIKLTKDNDKAPTFVVGMDTRISGDMIYAGLVSGIMSAGGNVLNAGIIPTPAVSVLVKEFNADSGIVISASHNPYEYNGIKFFSKTGHKLPDEVEDEIERYIFDKVRDRNIVGDKVGRETKIAYPGDIYIKYLLSKLNIDSLEGLNIVLDLANGATYKVGPEIFKKLGANAVLIANDPNGVNINNKCGSTSVKNLSSKVLETNADFGIAFDGDGDRVIFVDDKGKEFDGDKIMYLLSCYLKDKGKLNKDTLVLTVMSNLGVKKALKAKGINISETGVGDRYVVERMLEEGYNIGGEQSGHVIISDINSTGDGIATALLVCKAAKEYGKNVTELTKDLVIYPQVLVNATVNNDKKNDYDKDDVIVSAIKKIEEKYAGNGRVLIRTSGTEPLVRVMIEGENQDEIKKDATVLAKLIEERLV</sequence>
<dbReference type="InterPro" id="IPR005841">
    <property type="entry name" value="Alpha-D-phosphohexomutase_SF"/>
</dbReference>
<dbReference type="NCBIfam" id="TIGR01455">
    <property type="entry name" value="glmM"/>
    <property type="match status" value="1"/>
</dbReference>
<keyword evidence="5 9" id="KW-0413">Isomerase</keyword>
<dbReference type="PANTHER" id="PTHR42946">
    <property type="entry name" value="PHOSPHOHEXOSE MUTASE"/>
    <property type="match status" value="1"/>
</dbReference>
<dbReference type="GO" id="GO:0004615">
    <property type="term" value="F:phosphomannomutase activity"/>
    <property type="evidence" value="ECO:0007669"/>
    <property type="project" value="TreeGrafter"/>
</dbReference>
<reference evidence="16" key="1">
    <citation type="submission" date="2008-01" db="EMBL/GenBank/DDBJ databases">
        <authorList>
            <person name="Fulton L."/>
            <person name="Clifton S."/>
            <person name="Fulton B."/>
            <person name="Xu J."/>
            <person name="Minx P."/>
            <person name="Pepin K.H."/>
            <person name="Johnson M."/>
            <person name="Thiruvilangam P."/>
            <person name="Bhonagiri V."/>
            <person name="Nash W.E."/>
            <person name="Mardis E.R."/>
            <person name="Wilson R.K."/>
        </authorList>
    </citation>
    <scope>NUCLEOTIDE SEQUENCE [LARGE SCALE GENOMIC DNA]</scope>
    <source>
        <strain evidence="16">DSM 17244</strain>
    </source>
</reference>
<dbReference type="InterPro" id="IPR016066">
    <property type="entry name" value="A-D-PHexomutase_CS"/>
</dbReference>
<feature type="active site" description="Phosphoserine intermediate" evidence="9">
    <location>
        <position position="101"/>
    </location>
</feature>
<dbReference type="SUPFAM" id="SSF55957">
    <property type="entry name" value="Phosphoglucomutase, C-terminal domain"/>
    <property type="match status" value="1"/>
</dbReference>
<dbReference type="GO" id="GO:0000287">
    <property type="term" value="F:magnesium ion binding"/>
    <property type="evidence" value="ECO:0007669"/>
    <property type="project" value="UniProtKB-UniRule"/>
</dbReference>
<organism evidence="16 17">
    <name type="scientific">Anaerofustis stercorihominis DSM 17244</name>
    <dbReference type="NCBI Taxonomy" id="445971"/>
    <lineage>
        <taxon>Bacteria</taxon>
        <taxon>Bacillati</taxon>
        <taxon>Bacillota</taxon>
        <taxon>Clostridia</taxon>
        <taxon>Eubacteriales</taxon>
        <taxon>Eubacteriaceae</taxon>
        <taxon>Anaerofustis</taxon>
    </lineage>
</organism>
<keyword evidence="2 9" id="KW-0597">Phosphoprotein</keyword>
<dbReference type="InterPro" id="IPR005846">
    <property type="entry name" value="A-D-PHexomutase_a/b/a-III"/>
</dbReference>